<dbReference type="GO" id="GO:0005737">
    <property type="term" value="C:cytoplasm"/>
    <property type="evidence" value="ECO:0007669"/>
    <property type="project" value="TreeGrafter"/>
</dbReference>
<dbReference type="Proteomes" id="UP000467214">
    <property type="component" value="Unassembled WGS sequence"/>
</dbReference>
<dbReference type="RefSeq" id="WP_160796194.1">
    <property type="nucleotide sequence ID" value="NZ_WSSB01000006.1"/>
</dbReference>
<dbReference type="SUPFAM" id="SSF51391">
    <property type="entry name" value="Thiamin phosphate synthase"/>
    <property type="match status" value="1"/>
</dbReference>
<proteinExistence type="predicted"/>
<keyword evidence="2" id="KW-0784">Thiamine biosynthesis</keyword>
<organism evidence="4 5">
    <name type="scientific">Craterilacuibacter sinensis</name>
    <dbReference type="NCBI Taxonomy" id="2686017"/>
    <lineage>
        <taxon>Bacteria</taxon>
        <taxon>Pseudomonadati</taxon>
        <taxon>Pseudomonadota</taxon>
        <taxon>Betaproteobacteria</taxon>
        <taxon>Neisseriales</taxon>
        <taxon>Neisseriaceae</taxon>
        <taxon>Craterilacuibacter</taxon>
    </lineage>
</organism>
<evidence type="ECO:0000256" key="2">
    <source>
        <dbReference type="ARBA" id="ARBA00022977"/>
    </source>
</evidence>
<evidence type="ECO:0000313" key="5">
    <source>
        <dbReference type="Proteomes" id="UP000467214"/>
    </source>
</evidence>
<dbReference type="Pfam" id="PF02581">
    <property type="entry name" value="TMP-TENI"/>
    <property type="match status" value="1"/>
</dbReference>
<dbReference type="CDD" id="cd00564">
    <property type="entry name" value="TMP_TenI"/>
    <property type="match status" value="1"/>
</dbReference>
<feature type="domain" description="Thiamine phosphate synthase/TenI" evidence="3">
    <location>
        <begin position="124"/>
        <end position="297"/>
    </location>
</feature>
<evidence type="ECO:0000259" key="3">
    <source>
        <dbReference type="Pfam" id="PF02581"/>
    </source>
</evidence>
<sequence length="335" mass="34770">MQLLDMNEARQQAAGEALPAWARRQGGALWLIDTAEGMDWLQTSEASGYLVAGAGGQLAALRDAFKLAQQAGHGAADAAVLASLAVRGRLPLLGLDEALPWVCEGMRFAPFAVADGIYGIVPDLARLEMALSCGLRLVQLRAKRPLHPDEAAQAQALAVHYGAQLLINDDWRAVLASAQEGHGPGLHLGQEDLVALPSAALAALRAQGGRLLLGLSSHCPWELARAAGCGASYIACGPVKPTTTKSMPWQAQGLDNLAWWVAHAPAPVVAIGGLLTPQDVRWAASAGPAAVCVVRGLGESSEAMPRAIAALQGALVKAPCSQAPVPDWPHPALPS</sequence>
<dbReference type="PANTHER" id="PTHR20857:SF15">
    <property type="entry name" value="THIAMINE-PHOSPHATE SYNTHASE"/>
    <property type="match status" value="1"/>
</dbReference>
<name>A0A845BNQ9_9NEIS</name>
<dbReference type="AlphaFoldDB" id="A0A845BNQ9"/>
<dbReference type="PANTHER" id="PTHR20857">
    <property type="entry name" value="THIAMINE-PHOSPHATE PYROPHOSPHORYLASE"/>
    <property type="match status" value="1"/>
</dbReference>
<dbReference type="InterPro" id="IPR013785">
    <property type="entry name" value="Aldolase_TIM"/>
</dbReference>
<dbReference type="Gene3D" id="3.20.20.70">
    <property type="entry name" value="Aldolase class I"/>
    <property type="match status" value="1"/>
</dbReference>
<dbReference type="InterPro" id="IPR022998">
    <property type="entry name" value="ThiamineP_synth_TenI"/>
</dbReference>
<comment type="pathway">
    <text evidence="1">Cofactor biosynthesis; thiamine diphosphate biosynthesis.</text>
</comment>
<dbReference type="GO" id="GO:0009228">
    <property type="term" value="P:thiamine biosynthetic process"/>
    <property type="evidence" value="ECO:0007669"/>
    <property type="project" value="UniProtKB-KW"/>
</dbReference>
<accession>A0A845BNQ9</accession>
<dbReference type="GO" id="GO:0004789">
    <property type="term" value="F:thiamine-phosphate diphosphorylase activity"/>
    <property type="evidence" value="ECO:0007669"/>
    <property type="project" value="TreeGrafter"/>
</dbReference>
<gene>
    <name evidence="4" type="ORF">GQF02_07905</name>
</gene>
<protein>
    <recommendedName>
        <fullName evidence="3">Thiamine phosphate synthase/TenI domain-containing protein</fullName>
    </recommendedName>
</protein>
<reference evidence="4 5" key="1">
    <citation type="submission" date="2019-12" db="EMBL/GenBank/DDBJ databases">
        <title>Neisseriaceae gen. nov. sp. Genome sequencing and assembly.</title>
        <authorList>
            <person name="Liu Z."/>
            <person name="Li A."/>
        </authorList>
    </citation>
    <scope>NUCLEOTIDE SEQUENCE [LARGE SCALE GENOMIC DNA]</scope>
    <source>
        <strain evidence="4 5">B2N2-7</strain>
    </source>
</reference>
<evidence type="ECO:0000256" key="1">
    <source>
        <dbReference type="ARBA" id="ARBA00004948"/>
    </source>
</evidence>
<dbReference type="EMBL" id="WSSB01000006">
    <property type="protein sequence ID" value="MXR36894.1"/>
    <property type="molecule type" value="Genomic_DNA"/>
</dbReference>
<evidence type="ECO:0000313" key="4">
    <source>
        <dbReference type="EMBL" id="MXR36894.1"/>
    </source>
</evidence>
<comment type="caution">
    <text evidence="4">The sequence shown here is derived from an EMBL/GenBank/DDBJ whole genome shotgun (WGS) entry which is preliminary data.</text>
</comment>
<keyword evidence="5" id="KW-1185">Reference proteome</keyword>
<dbReference type="InterPro" id="IPR036206">
    <property type="entry name" value="ThiamineP_synth_sf"/>
</dbReference>